<evidence type="ECO:0000256" key="1">
    <source>
        <dbReference type="SAM" id="Phobius"/>
    </source>
</evidence>
<keyword evidence="4" id="KW-1185">Reference proteome</keyword>
<name>A0A1H3IPQ6_9EURY</name>
<dbReference type="EMBL" id="FNPC01000004">
    <property type="protein sequence ID" value="SDY29587.1"/>
    <property type="molecule type" value="Genomic_DNA"/>
</dbReference>
<organism evidence="3 4">
    <name type="scientific">Halopenitus persicus</name>
    <dbReference type="NCBI Taxonomy" id="1048396"/>
    <lineage>
        <taxon>Archaea</taxon>
        <taxon>Methanobacteriati</taxon>
        <taxon>Methanobacteriota</taxon>
        <taxon>Stenosarchaea group</taxon>
        <taxon>Halobacteria</taxon>
        <taxon>Halobacteriales</taxon>
        <taxon>Haloferacaceae</taxon>
        <taxon>Halopenitus</taxon>
    </lineage>
</organism>
<evidence type="ECO:0000259" key="2">
    <source>
        <dbReference type="Pfam" id="PF18902"/>
    </source>
</evidence>
<dbReference type="AlphaFoldDB" id="A0A1H3IPQ6"/>
<dbReference type="GeneID" id="43839199"/>
<keyword evidence="1" id="KW-1133">Transmembrane helix</keyword>
<protein>
    <recommendedName>
        <fullName evidence="2">DUF5658 domain-containing protein</fullName>
    </recommendedName>
</protein>
<dbReference type="OrthoDB" id="270892at2157"/>
<keyword evidence="1" id="KW-0472">Membrane</keyword>
<dbReference type="InterPro" id="IPR043717">
    <property type="entry name" value="DUF5658"/>
</dbReference>
<sequence>MRPTSRADDSDPFAPSIAALTALTPWWWFGALAFFGAGDLLTTAVGLYLPTIVEASPVGVWIVRSFGIWTIAPVKVLLLGGFFTLWVAVPRPHNVGIPLGLCALGVLVTGWNLSIIVLGLV</sequence>
<dbReference type="Proteomes" id="UP000199079">
    <property type="component" value="Unassembled WGS sequence"/>
</dbReference>
<feature type="transmembrane region" description="Helical" evidence="1">
    <location>
        <begin position="61"/>
        <end position="89"/>
    </location>
</feature>
<gene>
    <name evidence="3" type="ORF">SAMN05216564_104208</name>
</gene>
<dbReference type="RefSeq" id="WP_021074559.1">
    <property type="nucleotide sequence ID" value="NZ_FNPC01000004.1"/>
</dbReference>
<dbReference type="Pfam" id="PF18902">
    <property type="entry name" value="DUF5658"/>
    <property type="match status" value="1"/>
</dbReference>
<feature type="transmembrane region" description="Helical" evidence="1">
    <location>
        <begin position="26"/>
        <end position="49"/>
    </location>
</feature>
<proteinExistence type="predicted"/>
<evidence type="ECO:0000313" key="4">
    <source>
        <dbReference type="Proteomes" id="UP000199079"/>
    </source>
</evidence>
<feature type="domain" description="DUF5658" evidence="2">
    <location>
        <begin position="31"/>
        <end position="117"/>
    </location>
</feature>
<evidence type="ECO:0000313" key="3">
    <source>
        <dbReference type="EMBL" id="SDY29587.1"/>
    </source>
</evidence>
<feature type="transmembrane region" description="Helical" evidence="1">
    <location>
        <begin position="95"/>
        <end position="120"/>
    </location>
</feature>
<keyword evidence="1" id="KW-0812">Transmembrane</keyword>
<reference evidence="4" key="1">
    <citation type="submission" date="2016-10" db="EMBL/GenBank/DDBJ databases">
        <authorList>
            <person name="Varghese N."/>
            <person name="Submissions S."/>
        </authorList>
    </citation>
    <scope>NUCLEOTIDE SEQUENCE [LARGE SCALE GENOMIC DNA]</scope>
    <source>
        <strain evidence="4">DC30,IBRC 10041,KCTC 4046</strain>
    </source>
</reference>
<accession>A0A1H3IPQ6</accession>